<evidence type="ECO:0000256" key="1">
    <source>
        <dbReference type="SAM" id="SignalP"/>
    </source>
</evidence>
<keyword evidence="4" id="KW-1185">Reference proteome</keyword>
<evidence type="ECO:0000313" key="3">
    <source>
        <dbReference type="EMBL" id="MCZ8373552.1"/>
    </source>
</evidence>
<feature type="domain" description="DUF6808" evidence="2">
    <location>
        <begin position="75"/>
        <end position="152"/>
    </location>
</feature>
<feature type="signal peptide" evidence="1">
    <location>
        <begin position="1"/>
        <end position="27"/>
    </location>
</feature>
<sequence length="154" mass="17912">MKYLPYILIAALVFCLGWCSRSPTPHTAGKTDTITSVHVVTKVDVDTQYILFPVLFLAWVDNTDTIYTSDSCWHLREYREYKDSNYYAKISGVAPRLDEIRVYPKTVYETQYIYRDIYHKQKRWGLGLSAGYGIGRKGLSPVLAITVNYNLFYW</sequence>
<reference evidence="3" key="1">
    <citation type="submission" date="2022-12" db="EMBL/GenBank/DDBJ databases">
        <title>Phocaeicola acetigenes sp. nov., isolated feces from a healthy human.</title>
        <authorList>
            <person name="Do H."/>
            <person name="Ha Y.B."/>
            <person name="Kim J.-S."/>
            <person name="Suh M.K."/>
            <person name="Kim H.S."/>
            <person name="Lee J.-S."/>
        </authorList>
    </citation>
    <scope>NUCLEOTIDE SEQUENCE</scope>
    <source>
        <strain evidence="3">KGMB11183</strain>
    </source>
</reference>
<dbReference type="EMBL" id="JAPZVM010000014">
    <property type="protein sequence ID" value="MCZ8373552.1"/>
    <property type="molecule type" value="Genomic_DNA"/>
</dbReference>
<protein>
    <recommendedName>
        <fullName evidence="2">DUF6808 domain-containing protein</fullName>
    </recommendedName>
</protein>
<feature type="chain" id="PRO_5046507632" description="DUF6808 domain-containing protein" evidence="1">
    <location>
        <begin position="28"/>
        <end position="154"/>
    </location>
</feature>
<name>A0ABT4PKH2_9BACT</name>
<dbReference type="Proteomes" id="UP001141933">
    <property type="component" value="Unassembled WGS sequence"/>
</dbReference>
<evidence type="ECO:0000313" key="4">
    <source>
        <dbReference type="Proteomes" id="UP001141933"/>
    </source>
</evidence>
<keyword evidence="1" id="KW-0732">Signal</keyword>
<gene>
    <name evidence="3" type="ORF">O6P32_12685</name>
</gene>
<dbReference type="RefSeq" id="WP_269878890.1">
    <property type="nucleotide sequence ID" value="NZ_JAPZVM010000014.1"/>
</dbReference>
<accession>A0ABT4PKH2</accession>
<evidence type="ECO:0000259" key="2">
    <source>
        <dbReference type="Pfam" id="PF20647"/>
    </source>
</evidence>
<dbReference type="InterPro" id="IPR049214">
    <property type="entry name" value="DUF6808"/>
</dbReference>
<organism evidence="3 4">
    <name type="scientific">Phocaeicola acetigenes</name>
    <dbReference type="NCBI Taxonomy" id="3016083"/>
    <lineage>
        <taxon>Bacteria</taxon>
        <taxon>Pseudomonadati</taxon>
        <taxon>Bacteroidota</taxon>
        <taxon>Bacteroidia</taxon>
        <taxon>Bacteroidales</taxon>
        <taxon>Bacteroidaceae</taxon>
        <taxon>Phocaeicola</taxon>
    </lineage>
</organism>
<comment type="caution">
    <text evidence="3">The sequence shown here is derived from an EMBL/GenBank/DDBJ whole genome shotgun (WGS) entry which is preliminary data.</text>
</comment>
<proteinExistence type="predicted"/>
<dbReference type="Pfam" id="PF20647">
    <property type="entry name" value="DUF6808"/>
    <property type="match status" value="1"/>
</dbReference>